<evidence type="ECO:0000313" key="1">
    <source>
        <dbReference type="EMBL" id="KAJ1951229.1"/>
    </source>
</evidence>
<name>A0ACC1JHM6_9FUNG</name>
<accession>A0ACC1JHM6</accession>
<keyword evidence="2" id="KW-1185">Reference proteome</keyword>
<dbReference type="Proteomes" id="UP001150603">
    <property type="component" value="Unassembled WGS sequence"/>
</dbReference>
<proteinExistence type="predicted"/>
<protein>
    <submittedName>
        <fullName evidence="1">Uncharacterized protein</fullName>
    </submittedName>
</protein>
<dbReference type="EMBL" id="JANBPW010000038">
    <property type="protein sequence ID" value="KAJ1951229.1"/>
    <property type="molecule type" value="Genomic_DNA"/>
</dbReference>
<organism evidence="1 2">
    <name type="scientific">Linderina macrospora</name>
    <dbReference type="NCBI Taxonomy" id="4868"/>
    <lineage>
        <taxon>Eukaryota</taxon>
        <taxon>Fungi</taxon>
        <taxon>Fungi incertae sedis</taxon>
        <taxon>Zoopagomycota</taxon>
        <taxon>Kickxellomycotina</taxon>
        <taxon>Kickxellomycetes</taxon>
        <taxon>Kickxellales</taxon>
        <taxon>Kickxellaceae</taxon>
        <taxon>Linderina</taxon>
    </lineage>
</organism>
<reference evidence="1" key="1">
    <citation type="submission" date="2022-07" db="EMBL/GenBank/DDBJ databases">
        <title>Phylogenomic reconstructions and comparative analyses of Kickxellomycotina fungi.</title>
        <authorList>
            <person name="Reynolds N.K."/>
            <person name="Stajich J.E."/>
            <person name="Barry K."/>
            <person name="Grigoriev I.V."/>
            <person name="Crous P."/>
            <person name="Smith M.E."/>
        </authorList>
    </citation>
    <scope>NUCLEOTIDE SEQUENCE</scope>
    <source>
        <strain evidence="1">NRRL 5244</strain>
    </source>
</reference>
<gene>
    <name evidence="1" type="ORF">FBU59_000286</name>
</gene>
<sequence length="238" mass="24851">MKFFTTILAAAALTLSTVQASLDWTADSTLECAQENWATIKAKCDPLLSTASSMLTPELMEKLKDLLGDDGLLLANPTIDQLREAANIFPPSLFEIFAGKEIKACLATYVTKTPTPTESTTTSESATSTTESTTSTAEPTTSTTESATNATESATSTAESATSTAESTTTDATSTADSTTTATESTTTEETVDSTSSVETPVSSEPSSWVMSTTDEVITTSAFKCPPPAHVTIHVKAN</sequence>
<evidence type="ECO:0000313" key="2">
    <source>
        <dbReference type="Proteomes" id="UP001150603"/>
    </source>
</evidence>
<comment type="caution">
    <text evidence="1">The sequence shown here is derived from an EMBL/GenBank/DDBJ whole genome shotgun (WGS) entry which is preliminary data.</text>
</comment>